<name>A0ABN3P1Q9_9ACTN</name>
<keyword evidence="3" id="KW-1185">Reference proteome</keyword>
<reference evidence="2 3" key="1">
    <citation type="journal article" date="2019" name="Int. J. Syst. Evol. Microbiol.">
        <title>The Global Catalogue of Microorganisms (GCM) 10K type strain sequencing project: providing services to taxonomists for standard genome sequencing and annotation.</title>
        <authorList>
            <consortium name="The Broad Institute Genomics Platform"/>
            <consortium name="The Broad Institute Genome Sequencing Center for Infectious Disease"/>
            <person name="Wu L."/>
            <person name="Ma J."/>
        </authorList>
    </citation>
    <scope>NUCLEOTIDE SEQUENCE [LARGE SCALE GENOMIC DNA]</scope>
    <source>
        <strain evidence="2 3">JCM 6924</strain>
    </source>
</reference>
<proteinExistence type="predicted"/>
<protein>
    <submittedName>
        <fullName evidence="2">Uncharacterized protein</fullName>
    </submittedName>
</protein>
<feature type="region of interest" description="Disordered" evidence="1">
    <location>
        <begin position="48"/>
        <end position="72"/>
    </location>
</feature>
<evidence type="ECO:0000313" key="3">
    <source>
        <dbReference type="Proteomes" id="UP001501095"/>
    </source>
</evidence>
<gene>
    <name evidence="2" type="ORF">GCM10010423_64950</name>
</gene>
<comment type="caution">
    <text evidence="2">The sequence shown here is derived from an EMBL/GenBank/DDBJ whole genome shotgun (WGS) entry which is preliminary data.</text>
</comment>
<evidence type="ECO:0000256" key="1">
    <source>
        <dbReference type="SAM" id="MobiDB-lite"/>
    </source>
</evidence>
<dbReference type="Proteomes" id="UP001501095">
    <property type="component" value="Unassembled WGS sequence"/>
</dbReference>
<accession>A0ABN3P1Q9</accession>
<organism evidence="2 3">
    <name type="scientific">Streptomyces levis</name>
    <dbReference type="NCBI Taxonomy" id="285566"/>
    <lineage>
        <taxon>Bacteria</taxon>
        <taxon>Bacillati</taxon>
        <taxon>Actinomycetota</taxon>
        <taxon>Actinomycetes</taxon>
        <taxon>Kitasatosporales</taxon>
        <taxon>Streptomycetaceae</taxon>
        <taxon>Streptomyces</taxon>
    </lineage>
</organism>
<dbReference type="EMBL" id="BAAATM010000022">
    <property type="protein sequence ID" value="GAA2554786.1"/>
    <property type="molecule type" value="Genomic_DNA"/>
</dbReference>
<evidence type="ECO:0000313" key="2">
    <source>
        <dbReference type="EMBL" id="GAA2554786.1"/>
    </source>
</evidence>
<sequence>MRKCGKPMIHDPHGAVDEKGPYRCSGMTNDEYLKTVMLPEFPCANQEPHDKHTYRPAMTPPDTAVQCPGKEE</sequence>